<dbReference type="GO" id="GO:0016787">
    <property type="term" value="F:hydrolase activity"/>
    <property type="evidence" value="ECO:0007669"/>
    <property type="project" value="UniProtKB-UniRule"/>
</dbReference>
<dbReference type="OrthoDB" id="9800565at2"/>
<dbReference type="SUPFAM" id="SSF56300">
    <property type="entry name" value="Metallo-dependent phosphatases"/>
    <property type="match status" value="1"/>
</dbReference>
<sequence length="220" mass="25866">MRSILNVDLNTTCKCPMTVVVLGDTHIPSDMDRIPDDTIDRIRDLTPSIIFHTGDIEKPNVIQELNLIAPVFAVRGNRDVLYWNHYPAICNFTFQGVKISLFHGQGDFWHYLRLKIISIFRTINPLYLLDQIPEEAKDAQILIHGHTHFPFLWNDDQRVLLNPGSLFIENPDKHFPEPSFAVIRWFEPQRISIEIFYKTTEWHSYCNKELDRKIFCSEER</sequence>
<dbReference type="EC" id="3.1.4.-" evidence="2"/>
<dbReference type="InterPro" id="IPR000979">
    <property type="entry name" value="Phosphodiesterase_MJ0936/Vps29"/>
</dbReference>
<name>A0A0S7BUM4_9CHLR</name>
<keyword evidence="2" id="KW-0479">Metal-binding</keyword>
<keyword evidence="5" id="KW-1185">Reference proteome</keyword>
<evidence type="ECO:0000256" key="1">
    <source>
        <dbReference type="ARBA" id="ARBA00008950"/>
    </source>
</evidence>
<evidence type="ECO:0000259" key="3">
    <source>
        <dbReference type="Pfam" id="PF12850"/>
    </source>
</evidence>
<comment type="cofactor">
    <cofactor evidence="2">
        <name>a divalent metal cation</name>
        <dbReference type="ChEBI" id="CHEBI:60240"/>
    </cofactor>
</comment>
<dbReference type="Proteomes" id="UP000053370">
    <property type="component" value="Unassembled WGS sequence"/>
</dbReference>
<proteinExistence type="inferred from homology"/>
<dbReference type="GO" id="GO:0046872">
    <property type="term" value="F:metal ion binding"/>
    <property type="evidence" value="ECO:0007669"/>
    <property type="project" value="UniProtKB-KW"/>
</dbReference>
<dbReference type="InterPro" id="IPR029052">
    <property type="entry name" value="Metallo-depent_PP-like"/>
</dbReference>
<comment type="similarity">
    <text evidence="1 2">Belongs to the metallophosphoesterase superfamily. YfcE family.</text>
</comment>
<evidence type="ECO:0000313" key="4">
    <source>
        <dbReference type="EMBL" id="GAP41778.1"/>
    </source>
</evidence>
<organism evidence="4">
    <name type="scientific">Flexilinea flocculi</name>
    <dbReference type="NCBI Taxonomy" id="1678840"/>
    <lineage>
        <taxon>Bacteria</taxon>
        <taxon>Bacillati</taxon>
        <taxon>Chloroflexota</taxon>
        <taxon>Anaerolineae</taxon>
        <taxon>Anaerolineales</taxon>
        <taxon>Anaerolineaceae</taxon>
        <taxon>Flexilinea</taxon>
    </lineage>
</organism>
<feature type="domain" description="Calcineurin-like phosphoesterase" evidence="3">
    <location>
        <begin position="17"/>
        <end position="175"/>
    </location>
</feature>
<dbReference type="Pfam" id="PF12850">
    <property type="entry name" value="Metallophos_2"/>
    <property type="match status" value="1"/>
</dbReference>
<dbReference type="EMBL" id="DF968181">
    <property type="protein sequence ID" value="GAP41778.1"/>
    <property type="molecule type" value="Genomic_DNA"/>
</dbReference>
<dbReference type="STRING" id="1678840.ATC1_131774"/>
<evidence type="ECO:0000313" key="5">
    <source>
        <dbReference type="Proteomes" id="UP000053370"/>
    </source>
</evidence>
<dbReference type="Gene3D" id="3.60.21.10">
    <property type="match status" value="1"/>
</dbReference>
<dbReference type="PANTHER" id="PTHR11124">
    <property type="entry name" value="VACUOLAR SORTING PROTEIN VPS29"/>
    <property type="match status" value="1"/>
</dbReference>
<evidence type="ECO:0000256" key="2">
    <source>
        <dbReference type="RuleBase" id="RU362039"/>
    </source>
</evidence>
<dbReference type="AlphaFoldDB" id="A0A0S7BUM4"/>
<gene>
    <name evidence="4" type="ORF">ATC1_131774</name>
</gene>
<protein>
    <recommendedName>
        <fullName evidence="2">Phosphoesterase</fullName>
        <ecNumber evidence="2">3.1.4.-</ecNumber>
    </recommendedName>
</protein>
<accession>A0A0S7BUM4</accession>
<reference evidence="4" key="1">
    <citation type="journal article" date="2015" name="Genome Announc.">
        <title>Draft Genome Sequence of Anaerolineae Strain TC1, a Novel Isolate from a Methanogenic Wastewater Treatment System.</title>
        <authorList>
            <person name="Matsuura N."/>
            <person name="Tourlousse D.M."/>
            <person name="Sun L."/>
            <person name="Toyonaga M."/>
            <person name="Kuroda K."/>
            <person name="Ohashi A."/>
            <person name="Cruz R."/>
            <person name="Yamaguchi T."/>
            <person name="Sekiguchi Y."/>
        </authorList>
    </citation>
    <scope>NUCLEOTIDE SEQUENCE [LARGE SCALE GENOMIC DNA]</scope>
    <source>
        <strain evidence="4">TC1</strain>
    </source>
</reference>
<dbReference type="NCBIfam" id="TIGR00040">
    <property type="entry name" value="yfcE"/>
    <property type="match status" value="1"/>
</dbReference>
<dbReference type="InterPro" id="IPR024654">
    <property type="entry name" value="Calcineurin-like_PHP_lpxH"/>
</dbReference>